<dbReference type="KEGG" id="elut:CKA38_02850"/>
<dbReference type="AlphaFoldDB" id="A0A2U8E0F2"/>
<keyword evidence="2" id="KW-1185">Reference proteome</keyword>
<reference evidence="1 2" key="1">
    <citation type="journal article" date="2018" name="Syst. Appl. Microbiol.">
        <title>Ereboglobus luteus gen. nov. sp. nov. from cockroach guts, and new insights into the oxygen relationship of the genera Opitutus and Didymococcus (Verrucomicrobia: Opitutaceae).</title>
        <authorList>
            <person name="Tegtmeier D."/>
            <person name="Belitz A."/>
            <person name="Radek R."/>
            <person name="Heimerl T."/>
            <person name="Brune A."/>
        </authorList>
    </citation>
    <scope>NUCLEOTIDE SEQUENCE [LARGE SCALE GENOMIC DNA]</scope>
    <source>
        <strain evidence="1 2">Ho45</strain>
    </source>
</reference>
<evidence type="ECO:0000313" key="1">
    <source>
        <dbReference type="EMBL" id="AWI08337.1"/>
    </source>
</evidence>
<organism evidence="1 2">
    <name type="scientific">Ereboglobus luteus</name>
    <dbReference type="NCBI Taxonomy" id="1796921"/>
    <lineage>
        <taxon>Bacteria</taxon>
        <taxon>Pseudomonadati</taxon>
        <taxon>Verrucomicrobiota</taxon>
        <taxon>Opitutia</taxon>
        <taxon>Opitutales</taxon>
        <taxon>Opitutaceae</taxon>
        <taxon>Ereboglobus</taxon>
    </lineage>
</organism>
<accession>A0A2U8E0F2</accession>
<proteinExistence type="predicted"/>
<sequence length="149" mass="16991">MAKIDINKVAEILKKNQLDPKLLRQIVEEMNAITQAEEDGEKLPPVKKQFAILVSDPNGVLPKEELAGWVLQLPETESVATVEERIFRGAYDYNDTRKGRQYPVKTVGEAIEQVPAKIFKEAELWVKTKVPVLMLRTNNEIPRELKQPD</sequence>
<gene>
    <name evidence="1" type="ORF">CKA38_02850</name>
</gene>
<dbReference type="EMBL" id="CP023004">
    <property type="protein sequence ID" value="AWI08337.1"/>
    <property type="molecule type" value="Genomic_DNA"/>
</dbReference>
<evidence type="ECO:0000313" key="2">
    <source>
        <dbReference type="Proteomes" id="UP000244896"/>
    </source>
</evidence>
<name>A0A2U8E0F2_9BACT</name>
<dbReference type="OrthoDB" id="192580at2"/>
<dbReference type="RefSeq" id="WP_108824143.1">
    <property type="nucleotide sequence ID" value="NZ_CP023004.1"/>
</dbReference>
<dbReference type="Proteomes" id="UP000244896">
    <property type="component" value="Chromosome"/>
</dbReference>
<protein>
    <submittedName>
        <fullName evidence="1">Uncharacterized protein</fullName>
    </submittedName>
</protein>